<protein>
    <submittedName>
        <fullName evidence="2">Uncharacterized protein</fullName>
    </submittedName>
</protein>
<evidence type="ECO:0000313" key="2">
    <source>
        <dbReference type="EMBL" id="KAK9914103.1"/>
    </source>
</evidence>
<dbReference type="AlphaFoldDB" id="A0AAW1W3R0"/>
<dbReference type="InterPro" id="IPR016024">
    <property type="entry name" value="ARM-type_fold"/>
</dbReference>
<feature type="compositionally biased region" description="Polar residues" evidence="1">
    <location>
        <begin position="117"/>
        <end position="130"/>
    </location>
</feature>
<feature type="region of interest" description="Disordered" evidence="1">
    <location>
        <begin position="94"/>
        <end position="130"/>
    </location>
</feature>
<comment type="caution">
    <text evidence="2">The sequence shown here is derived from an EMBL/GenBank/DDBJ whole genome shotgun (WGS) entry which is preliminary data.</text>
</comment>
<accession>A0AAW1W3R0</accession>
<name>A0AAW1W3R0_RUBAR</name>
<proteinExistence type="predicted"/>
<dbReference type="SUPFAM" id="SSF48371">
    <property type="entry name" value="ARM repeat"/>
    <property type="match status" value="1"/>
</dbReference>
<dbReference type="Proteomes" id="UP001457282">
    <property type="component" value="Unassembled WGS sequence"/>
</dbReference>
<dbReference type="InterPro" id="IPR011989">
    <property type="entry name" value="ARM-like"/>
</dbReference>
<dbReference type="EMBL" id="JBEDUW010000007">
    <property type="protein sequence ID" value="KAK9914103.1"/>
    <property type="molecule type" value="Genomic_DNA"/>
</dbReference>
<keyword evidence="3" id="KW-1185">Reference proteome</keyword>
<reference evidence="2 3" key="1">
    <citation type="journal article" date="2023" name="G3 (Bethesda)">
        <title>A chromosome-length genome assembly and annotation of blackberry (Rubus argutus, cv. 'Hillquist').</title>
        <authorList>
            <person name="Bruna T."/>
            <person name="Aryal R."/>
            <person name="Dudchenko O."/>
            <person name="Sargent D.J."/>
            <person name="Mead D."/>
            <person name="Buti M."/>
            <person name="Cavallini A."/>
            <person name="Hytonen T."/>
            <person name="Andres J."/>
            <person name="Pham M."/>
            <person name="Weisz D."/>
            <person name="Mascagni F."/>
            <person name="Usai G."/>
            <person name="Natali L."/>
            <person name="Bassil N."/>
            <person name="Fernandez G.E."/>
            <person name="Lomsadze A."/>
            <person name="Armour M."/>
            <person name="Olukolu B."/>
            <person name="Poorten T."/>
            <person name="Britton C."/>
            <person name="Davik J."/>
            <person name="Ashrafi H."/>
            <person name="Aiden E.L."/>
            <person name="Borodovsky M."/>
            <person name="Worthington M."/>
        </authorList>
    </citation>
    <scope>NUCLEOTIDE SEQUENCE [LARGE SCALE GENOMIC DNA]</scope>
    <source>
        <strain evidence="2">PI 553951</strain>
    </source>
</reference>
<feature type="compositionally biased region" description="Polar residues" evidence="1">
    <location>
        <begin position="95"/>
        <end position="105"/>
    </location>
</feature>
<dbReference type="Gene3D" id="1.25.10.10">
    <property type="entry name" value="Leucine-rich Repeat Variant"/>
    <property type="match status" value="2"/>
</dbReference>
<sequence length="271" mass="29935">MLQHVRSVRMYICSLLNPKIWTNHGIAISEAINWGSISRMGRIVFLGGEIIGKEQLLCNGATYKGILRDGTVVAVKSIGKTCCKTKEAEFLKGENGSNDACSDGSSGHLANEDSDGVQGQNEATDSSSDEVSIIEQVDNNEQDVESGKLAGLILKNALDAKEQHRKFELGQRWIALDPTAKATKEDEGPVTLQAVEFWSSICDIEENISKPDWRQREAATYAFGSVLEGPSPEKLINLVNHALSFMLNARMKDPNNHMIEGHYWLDTWKDI</sequence>
<organism evidence="2 3">
    <name type="scientific">Rubus argutus</name>
    <name type="common">Southern blackberry</name>
    <dbReference type="NCBI Taxonomy" id="59490"/>
    <lineage>
        <taxon>Eukaryota</taxon>
        <taxon>Viridiplantae</taxon>
        <taxon>Streptophyta</taxon>
        <taxon>Embryophyta</taxon>
        <taxon>Tracheophyta</taxon>
        <taxon>Spermatophyta</taxon>
        <taxon>Magnoliopsida</taxon>
        <taxon>eudicotyledons</taxon>
        <taxon>Gunneridae</taxon>
        <taxon>Pentapetalae</taxon>
        <taxon>rosids</taxon>
        <taxon>fabids</taxon>
        <taxon>Rosales</taxon>
        <taxon>Rosaceae</taxon>
        <taxon>Rosoideae</taxon>
        <taxon>Rosoideae incertae sedis</taxon>
        <taxon>Rubus</taxon>
    </lineage>
</organism>
<gene>
    <name evidence="2" type="ORF">M0R45_037899</name>
</gene>
<evidence type="ECO:0000313" key="3">
    <source>
        <dbReference type="Proteomes" id="UP001457282"/>
    </source>
</evidence>
<evidence type="ECO:0000256" key="1">
    <source>
        <dbReference type="SAM" id="MobiDB-lite"/>
    </source>
</evidence>